<feature type="coiled-coil region" evidence="8">
    <location>
        <begin position="126"/>
        <end position="157"/>
    </location>
</feature>
<feature type="modified residue" description="4-aspartylphosphate" evidence="7">
    <location>
        <position position="58"/>
    </location>
</feature>
<dbReference type="InterPro" id="IPR011006">
    <property type="entry name" value="CheY-like_superfamily"/>
</dbReference>
<dbReference type="GO" id="GO:0000160">
    <property type="term" value="P:phosphorelay signal transduction system"/>
    <property type="evidence" value="ECO:0007669"/>
    <property type="project" value="InterPro"/>
</dbReference>
<dbReference type="InterPro" id="IPR001789">
    <property type="entry name" value="Sig_transdc_resp-reg_receiver"/>
</dbReference>
<feature type="domain" description="Response regulatory" evidence="9">
    <location>
        <begin position="10"/>
        <end position="124"/>
    </location>
</feature>
<evidence type="ECO:0000256" key="5">
    <source>
        <dbReference type="ARBA" id="ARBA00022989"/>
    </source>
</evidence>
<dbReference type="FunFam" id="3.30.70.1230:FF:000016">
    <property type="entry name" value="Adenylate/guanylate cyclase domain-containing protein"/>
    <property type="match status" value="1"/>
</dbReference>
<keyword evidence="7" id="KW-0597">Phosphoprotein</keyword>
<dbReference type="SMART" id="SM00044">
    <property type="entry name" value="CYCc"/>
    <property type="match status" value="1"/>
</dbReference>
<dbReference type="GO" id="GO:0030313">
    <property type="term" value="C:cell envelope"/>
    <property type="evidence" value="ECO:0007669"/>
    <property type="project" value="UniProtKB-SubCell"/>
</dbReference>
<dbReference type="AlphaFoldDB" id="A0A1M6QQ27"/>
<accession>A0A1M6QQ27</accession>
<dbReference type="Pfam" id="PF00211">
    <property type="entry name" value="Guanylate_cyc"/>
    <property type="match status" value="1"/>
</dbReference>
<keyword evidence="6" id="KW-0472">Membrane</keyword>
<evidence type="ECO:0000256" key="7">
    <source>
        <dbReference type="PROSITE-ProRule" id="PRU00169"/>
    </source>
</evidence>
<reference evidence="12" key="1">
    <citation type="submission" date="2016-11" db="EMBL/GenBank/DDBJ databases">
        <authorList>
            <person name="Varghese N."/>
            <person name="Submissions S."/>
        </authorList>
    </citation>
    <scope>NUCLEOTIDE SEQUENCE [LARGE SCALE GENOMIC DNA]</scope>
    <source>
        <strain evidence="12">USBA-503</strain>
    </source>
</reference>
<evidence type="ECO:0000313" key="12">
    <source>
        <dbReference type="Proteomes" id="UP000184016"/>
    </source>
</evidence>
<proteinExistence type="inferred from homology"/>
<dbReference type="SUPFAM" id="SSF52172">
    <property type="entry name" value="CheY-like"/>
    <property type="match status" value="1"/>
</dbReference>
<evidence type="ECO:0000256" key="8">
    <source>
        <dbReference type="SAM" id="Coils"/>
    </source>
</evidence>
<dbReference type="InterPro" id="IPR001054">
    <property type="entry name" value="A/G_cyclase"/>
</dbReference>
<dbReference type="SUPFAM" id="SSF55073">
    <property type="entry name" value="Nucleotide cyclase"/>
    <property type="match status" value="1"/>
</dbReference>
<keyword evidence="12" id="KW-1185">Reference proteome</keyword>
<dbReference type="PANTHER" id="PTHR43081:SF1">
    <property type="entry name" value="ADENYLATE CYCLASE, TERMINAL-DIFFERENTIATION SPECIFIC"/>
    <property type="match status" value="1"/>
</dbReference>
<dbReference type="InterPro" id="IPR050697">
    <property type="entry name" value="Adenylyl/Guanylyl_Cyclase_3/4"/>
</dbReference>
<dbReference type="Pfam" id="PF00072">
    <property type="entry name" value="Response_reg"/>
    <property type="match status" value="1"/>
</dbReference>
<dbReference type="SMART" id="SM00448">
    <property type="entry name" value="REC"/>
    <property type="match status" value="1"/>
</dbReference>
<dbReference type="Gene3D" id="3.30.70.1230">
    <property type="entry name" value="Nucleotide cyclase"/>
    <property type="match status" value="1"/>
</dbReference>
<dbReference type="GO" id="GO:0004016">
    <property type="term" value="F:adenylate cyclase activity"/>
    <property type="evidence" value="ECO:0007669"/>
    <property type="project" value="UniProtKB-ARBA"/>
</dbReference>
<dbReference type="PANTHER" id="PTHR43081">
    <property type="entry name" value="ADENYLATE CYCLASE, TERMINAL-DIFFERENTIATION SPECIFIC-RELATED"/>
    <property type="match status" value="1"/>
</dbReference>
<dbReference type="CDD" id="cd17569">
    <property type="entry name" value="REC_HupR-like"/>
    <property type="match status" value="1"/>
</dbReference>
<keyword evidence="4" id="KW-0812">Transmembrane</keyword>
<comment type="similarity">
    <text evidence="2">Belongs to the adenylyl cyclase class-3 family.</text>
</comment>
<protein>
    <submittedName>
        <fullName evidence="11">Adenylate cyclase, class 3</fullName>
    </submittedName>
</protein>
<dbReference type="PROSITE" id="PS50110">
    <property type="entry name" value="RESPONSE_REGULATORY"/>
    <property type="match status" value="1"/>
</dbReference>
<keyword evidence="5" id="KW-1133">Transmembrane helix</keyword>
<organism evidence="11 12">
    <name type="scientific">Alicyclobacillus tolerans</name>
    <dbReference type="NCBI Taxonomy" id="90970"/>
    <lineage>
        <taxon>Bacteria</taxon>
        <taxon>Bacillati</taxon>
        <taxon>Bacillota</taxon>
        <taxon>Bacilli</taxon>
        <taxon>Bacillales</taxon>
        <taxon>Alicyclobacillaceae</taxon>
        <taxon>Alicyclobacillus</taxon>
    </lineage>
</organism>
<dbReference type="CDD" id="cd07302">
    <property type="entry name" value="CHD"/>
    <property type="match status" value="1"/>
</dbReference>
<dbReference type="STRING" id="1830138.SAMN05443507_11078"/>
<evidence type="ECO:0000259" key="10">
    <source>
        <dbReference type="PROSITE" id="PS50125"/>
    </source>
</evidence>
<dbReference type="GO" id="GO:0009190">
    <property type="term" value="P:cyclic nucleotide biosynthetic process"/>
    <property type="evidence" value="ECO:0007669"/>
    <property type="project" value="InterPro"/>
</dbReference>
<evidence type="ECO:0000259" key="9">
    <source>
        <dbReference type="PROSITE" id="PS50110"/>
    </source>
</evidence>
<evidence type="ECO:0000256" key="4">
    <source>
        <dbReference type="ARBA" id="ARBA00022692"/>
    </source>
</evidence>
<sequence length="368" mass="41805">MMKKSDLPISILYLDDEEHNLISFRAAFRKHFEIYTTTSAREAVDLLRTHQIPIVITDQRMPEMMGVQFLEAIIPEFPDTIRMILTGFSDVEAIIKAINTGRVYRYITKPWVESELLMTLQGAAEMVRLQHQNKRLIEELQQRVQDQERVMKLFQKYVPEHVVTEVLGQDEDSSILKGELRIVSVLLCDIRDFTARAAELEPRKVVAFLNDYFSLMTDCVKAHNGTVNKFIGDGILAIFGAPVSYLHNQENAVLCALDMVEKIHQFNERHRMELGGNLKIGIGINTGEVVVGNIGTEERVEYTVIGDTVNMASRIERLTKGHDNAVFISSSTYQRVSDIVQARVCGPFSVPGKEEAIELYEVMGRKQT</sequence>
<keyword evidence="3" id="KW-1003">Cell membrane</keyword>
<evidence type="ECO:0000256" key="6">
    <source>
        <dbReference type="ARBA" id="ARBA00023136"/>
    </source>
</evidence>
<evidence type="ECO:0000256" key="2">
    <source>
        <dbReference type="ARBA" id="ARBA00005381"/>
    </source>
</evidence>
<gene>
    <name evidence="11" type="ORF">SAMN05443507_11078</name>
</gene>
<feature type="domain" description="Guanylate cyclase" evidence="10">
    <location>
        <begin position="184"/>
        <end position="316"/>
    </location>
</feature>
<name>A0A1M6QQ27_9BACL</name>
<dbReference type="EMBL" id="FRAF01000010">
    <property type="protein sequence ID" value="SHK22361.1"/>
    <property type="molecule type" value="Genomic_DNA"/>
</dbReference>
<dbReference type="Gene3D" id="3.40.50.2300">
    <property type="match status" value="1"/>
</dbReference>
<evidence type="ECO:0000256" key="3">
    <source>
        <dbReference type="ARBA" id="ARBA00022475"/>
    </source>
</evidence>
<dbReference type="Proteomes" id="UP000184016">
    <property type="component" value="Unassembled WGS sequence"/>
</dbReference>
<evidence type="ECO:0000313" key="11">
    <source>
        <dbReference type="EMBL" id="SHK22361.1"/>
    </source>
</evidence>
<keyword evidence="8" id="KW-0175">Coiled coil</keyword>
<comment type="subcellular location">
    <subcellularLocation>
        <location evidence="1">Cell envelope</location>
    </subcellularLocation>
</comment>
<dbReference type="PROSITE" id="PS50125">
    <property type="entry name" value="GUANYLATE_CYCLASE_2"/>
    <property type="match status" value="1"/>
</dbReference>
<dbReference type="InterPro" id="IPR029787">
    <property type="entry name" value="Nucleotide_cyclase"/>
</dbReference>
<evidence type="ECO:0000256" key="1">
    <source>
        <dbReference type="ARBA" id="ARBA00004196"/>
    </source>
</evidence>